<proteinExistence type="predicted"/>
<comment type="caution">
    <text evidence="1">The sequence shown here is derived from an EMBL/GenBank/DDBJ whole genome shotgun (WGS) entry which is preliminary data.</text>
</comment>
<dbReference type="InterPro" id="IPR015068">
    <property type="entry name" value="DUF1877"/>
</dbReference>
<dbReference type="SUPFAM" id="SSF111069">
    <property type="entry name" value="Hypothetical protein yfbM"/>
    <property type="match status" value="1"/>
</dbReference>
<dbReference type="Pfam" id="PF08974">
    <property type="entry name" value="DUF1877"/>
    <property type="match status" value="1"/>
</dbReference>
<sequence length="160" mass="17810">MSLGMHFAITDKDRRKLLDMEGDDEGISEYVHEVIEERDDDYNVAADKAWDAIHRSLTDGRLGFDNGASPLNLAVLGGKLLTSGEDEIVVLVDKDQAPAVAAALMAVTEPSLRTGYERIDAADYPAFGDEDFDYTWENFVHLTDFWRQAAASKRHVIFTA</sequence>
<protein>
    <submittedName>
        <fullName evidence="1">Uncharacterized protein DUF1877</fullName>
    </submittedName>
</protein>
<organism evidence="1 2">
    <name type="scientific">Kribbella antiqua</name>
    <dbReference type="NCBI Taxonomy" id="2512217"/>
    <lineage>
        <taxon>Bacteria</taxon>
        <taxon>Bacillati</taxon>
        <taxon>Actinomycetota</taxon>
        <taxon>Actinomycetes</taxon>
        <taxon>Propionibacteriales</taxon>
        <taxon>Kribbellaceae</taxon>
        <taxon>Kribbella</taxon>
    </lineage>
</organism>
<accession>A0A4V2S3Q8</accession>
<dbReference type="AlphaFoldDB" id="A0A4V2S3Q8"/>
<dbReference type="InterPro" id="IPR035944">
    <property type="entry name" value="YfbM-like_sf"/>
</dbReference>
<evidence type="ECO:0000313" key="2">
    <source>
        <dbReference type="Proteomes" id="UP000295573"/>
    </source>
</evidence>
<dbReference type="Proteomes" id="UP000295573">
    <property type="component" value="Unassembled WGS sequence"/>
</dbReference>
<reference evidence="1 2" key="1">
    <citation type="journal article" date="2015" name="Stand. Genomic Sci.">
        <title>Genomic Encyclopedia of Bacterial and Archaeal Type Strains, Phase III: the genomes of soil and plant-associated and newly described type strains.</title>
        <authorList>
            <person name="Whitman W.B."/>
            <person name="Woyke T."/>
            <person name="Klenk H.P."/>
            <person name="Zhou Y."/>
            <person name="Lilburn T.G."/>
            <person name="Beck B.J."/>
            <person name="De Vos P."/>
            <person name="Vandamme P."/>
            <person name="Eisen J.A."/>
            <person name="Garrity G."/>
            <person name="Hugenholtz P."/>
            <person name="Kyrpides N.C."/>
        </authorList>
    </citation>
    <scope>NUCLEOTIDE SEQUENCE [LARGE SCALE GENOMIC DNA]</scope>
    <source>
        <strain evidence="1 2">VKM Ac-2541</strain>
    </source>
</reference>
<dbReference type="OrthoDB" id="1821531at2"/>
<gene>
    <name evidence="1" type="ORF">EV646_109102</name>
</gene>
<evidence type="ECO:0000313" key="1">
    <source>
        <dbReference type="EMBL" id="TCO44930.1"/>
    </source>
</evidence>
<dbReference type="RefSeq" id="WP_132152610.1">
    <property type="nucleotide sequence ID" value="NZ_SLWR01000009.1"/>
</dbReference>
<keyword evidence="2" id="KW-1185">Reference proteome</keyword>
<dbReference type="Gene3D" id="3.40.1760.10">
    <property type="entry name" value="YfbM-like super family"/>
    <property type="match status" value="1"/>
</dbReference>
<dbReference type="EMBL" id="SLWR01000009">
    <property type="protein sequence ID" value="TCO44930.1"/>
    <property type="molecule type" value="Genomic_DNA"/>
</dbReference>
<name>A0A4V2S3Q8_9ACTN</name>